<reference evidence="1 2" key="1">
    <citation type="journal article" date="2019" name="Int. J. Syst. Evol. Microbiol.">
        <title>The Global Catalogue of Microorganisms (GCM) 10K type strain sequencing project: providing services to taxonomists for standard genome sequencing and annotation.</title>
        <authorList>
            <consortium name="The Broad Institute Genomics Platform"/>
            <consortium name="The Broad Institute Genome Sequencing Center for Infectious Disease"/>
            <person name="Wu L."/>
            <person name="Ma J."/>
        </authorList>
    </citation>
    <scope>NUCLEOTIDE SEQUENCE [LARGE SCALE GENOMIC DNA]</scope>
    <source>
        <strain evidence="1 2">JCM 15976</strain>
    </source>
</reference>
<name>A0ABN1JL10_9FLAO</name>
<dbReference type="SUPFAM" id="SSF56925">
    <property type="entry name" value="OMPA-like"/>
    <property type="match status" value="1"/>
</dbReference>
<keyword evidence="2" id="KW-1185">Reference proteome</keyword>
<comment type="caution">
    <text evidence="1">The sequence shown here is derived from an EMBL/GenBank/DDBJ whole genome shotgun (WGS) entry which is preliminary data.</text>
</comment>
<proteinExistence type="predicted"/>
<sequence length="244" mass="28331">MLLIKERLINIKLMIAKFKCIKTLVLIFLTFYATISFGQENENLDNSKAFKKLKFYDYRSDNVIDVAGGTSVMNGDYFTDPLFEVFFHVGYKRYIFPYLNINFGYNKFNLAYKDIFNEGFMSFDLNLEYTMLPYEKFTPYVFAGAGYNAANYFERTDMKAQAGLGVEYIVIEGLGLKLYADYNHVFTDELDGFEFGDADDVYWRIGFGINFYLGGTKKREKILAKLPTVINTNSIIEKQNWGKK</sequence>
<organism evidence="1 2">
    <name type="scientific">Gaetbulibacter jejuensis</name>
    <dbReference type="NCBI Taxonomy" id="584607"/>
    <lineage>
        <taxon>Bacteria</taxon>
        <taxon>Pseudomonadati</taxon>
        <taxon>Bacteroidota</taxon>
        <taxon>Flavobacteriia</taxon>
        <taxon>Flavobacteriales</taxon>
        <taxon>Flavobacteriaceae</taxon>
        <taxon>Gaetbulibacter</taxon>
    </lineage>
</organism>
<evidence type="ECO:0000313" key="1">
    <source>
        <dbReference type="EMBL" id="GAA0742091.1"/>
    </source>
</evidence>
<evidence type="ECO:0000313" key="2">
    <source>
        <dbReference type="Proteomes" id="UP001500736"/>
    </source>
</evidence>
<dbReference type="EMBL" id="BAAAGF010000002">
    <property type="protein sequence ID" value="GAA0742091.1"/>
    <property type="molecule type" value="Genomic_DNA"/>
</dbReference>
<accession>A0ABN1JL10</accession>
<dbReference type="Proteomes" id="UP001500736">
    <property type="component" value="Unassembled WGS sequence"/>
</dbReference>
<dbReference type="Gene3D" id="2.40.160.20">
    <property type="match status" value="1"/>
</dbReference>
<dbReference type="InterPro" id="IPR011250">
    <property type="entry name" value="OMP/PagP_B-barrel"/>
</dbReference>
<protein>
    <recommendedName>
        <fullName evidence="3">Curli production assembly/transport component CsgG</fullName>
    </recommendedName>
</protein>
<evidence type="ECO:0008006" key="3">
    <source>
        <dbReference type="Google" id="ProtNLM"/>
    </source>
</evidence>
<gene>
    <name evidence="1" type="ORF">GCM10009431_13740</name>
</gene>